<dbReference type="AlphaFoldDB" id="A0A9P7C383"/>
<sequence>MAGAGRGALPRHRRGGLWRCRQDQGRSAEFAATLHCAAIRRSGRADAQHHRAAAARHRAGHHPRRHQLLRRPGFPGAEVAGREERQRDQRRHDLPADRHVQREHAGRLGARQQRDVQAGGDRDVQRSGQRVRRGPLRRLFHGRIGPGFHPHLEAAESRRLRRAARDHLERAAGSLRAPG</sequence>
<evidence type="ECO:0000313" key="2">
    <source>
        <dbReference type="EMBL" id="KAG1533847.1"/>
    </source>
</evidence>
<organism evidence="2 3">
    <name type="scientific">Rhizopus delemar</name>
    <dbReference type="NCBI Taxonomy" id="936053"/>
    <lineage>
        <taxon>Eukaryota</taxon>
        <taxon>Fungi</taxon>
        <taxon>Fungi incertae sedis</taxon>
        <taxon>Mucoromycota</taxon>
        <taxon>Mucoromycotina</taxon>
        <taxon>Mucoromycetes</taxon>
        <taxon>Mucorales</taxon>
        <taxon>Mucorineae</taxon>
        <taxon>Rhizopodaceae</taxon>
        <taxon>Rhizopus</taxon>
    </lineage>
</organism>
<comment type="caution">
    <text evidence="2">The sequence shown here is derived from an EMBL/GenBank/DDBJ whole genome shotgun (WGS) entry which is preliminary data.</text>
</comment>
<accession>A0A9P7C383</accession>
<keyword evidence="3" id="KW-1185">Reference proteome</keyword>
<reference evidence="2 3" key="1">
    <citation type="journal article" date="2020" name="Microb. Genom.">
        <title>Genetic diversity of clinical and environmental Mucorales isolates obtained from an investigation of mucormycosis cases among solid organ transplant recipients.</title>
        <authorList>
            <person name="Nguyen M.H."/>
            <person name="Kaul D."/>
            <person name="Muto C."/>
            <person name="Cheng S.J."/>
            <person name="Richter R.A."/>
            <person name="Bruno V.M."/>
            <person name="Liu G."/>
            <person name="Beyhan S."/>
            <person name="Sundermann A.J."/>
            <person name="Mounaud S."/>
            <person name="Pasculle A.W."/>
            <person name="Nierman W.C."/>
            <person name="Driscoll E."/>
            <person name="Cumbie R."/>
            <person name="Clancy C.J."/>
            <person name="Dupont C.L."/>
        </authorList>
    </citation>
    <scope>NUCLEOTIDE SEQUENCE [LARGE SCALE GENOMIC DNA]</scope>
    <source>
        <strain evidence="2 3">GL24</strain>
    </source>
</reference>
<protein>
    <submittedName>
        <fullName evidence="2">Uncharacterized protein</fullName>
    </submittedName>
</protein>
<dbReference type="EMBL" id="JAANIU010009023">
    <property type="protein sequence ID" value="KAG1533847.1"/>
    <property type="molecule type" value="Genomic_DNA"/>
</dbReference>
<feature type="region of interest" description="Disordered" evidence="1">
    <location>
        <begin position="42"/>
        <end position="150"/>
    </location>
</feature>
<dbReference type="Proteomes" id="UP000740926">
    <property type="component" value="Unassembled WGS sequence"/>
</dbReference>
<name>A0A9P7C383_9FUNG</name>
<evidence type="ECO:0000313" key="3">
    <source>
        <dbReference type="Proteomes" id="UP000740926"/>
    </source>
</evidence>
<feature type="compositionally biased region" description="Basic residues" evidence="1">
    <location>
        <begin position="129"/>
        <end position="141"/>
    </location>
</feature>
<feature type="compositionally biased region" description="Basic residues" evidence="1">
    <location>
        <begin position="50"/>
        <end position="69"/>
    </location>
</feature>
<gene>
    <name evidence="2" type="ORF">G6F50_015732</name>
</gene>
<proteinExistence type="predicted"/>
<evidence type="ECO:0000256" key="1">
    <source>
        <dbReference type="SAM" id="MobiDB-lite"/>
    </source>
</evidence>
<feature type="compositionally biased region" description="Basic and acidic residues" evidence="1">
    <location>
        <begin position="80"/>
        <end position="106"/>
    </location>
</feature>